<protein>
    <submittedName>
        <fullName evidence="2">Uncharacterized protein</fullName>
    </submittedName>
</protein>
<reference evidence="3" key="1">
    <citation type="journal article" date="2019" name="Int. J. Syst. Evol. Microbiol.">
        <title>The Global Catalogue of Microorganisms (GCM) 10K type strain sequencing project: providing services to taxonomists for standard genome sequencing and annotation.</title>
        <authorList>
            <consortium name="The Broad Institute Genomics Platform"/>
            <consortium name="The Broad Institute Genome Sequencing Center for Infectious Disease"/>
            <person name="Wu L."/>
            <person name="Ma J."/>
        </authorList>
    </citation>
    <scope>NUCLEOTIDE SEQUENCE [LARGE SCALE GENOMIC DNA]</scope>
    <source>
        <strain evidence="3">JCM 17225</strain>
    </source>
</reference>
<dbReference type="Proteomes" id="UP001501469">
    <property type="component" value="Unassembled WGS sequence"/>
</dbReference>
<name>A0ABP7TJY6_9BACT</name>
<feature type="region of interest" description="Disordered" evidence="1">
    <location>
        <begin position="33"/>
        <end position="59"/>
    </location>
</feature>
<evidence type="ECO:0000313" key="3">
    <source>
        <dbReference type="Proteomes" id="UP001501469"/>
    </source>
</evidence>
<dbReference type="EMBL" id="BAABDK010000010">
    <property type="protein sequence ID" value="GAA4027329.1"/>
    <property type="molecule type" value="Genomic_DNA"/>
</dbReference>
<sequence>MQAGAHWQAQLRRDVRGLELQRTLSGGVRVGWQRDAQGRPVQQQVTGGGGAGRQRRYTW</sequence>
<proteinExistence type="predicted"/>
<evidence type="ECO:0000313" key="2">
    <source>
        <dbReference type="EMBL" id="GAA4027329.1"/>
    </source>
</evidence>
<keyword evidence="3" id="KW-1185">Reference proteome</keyword>
<comment type="caution">
    <text evidence="2">The sequence shown here is derived from an EMBL/GenBank/DDBJ whole genome shotgun (WGS) entry which is preliminary data.</text>
</comment>
<evidence type="ECO:0000256" key="1">
    <source>
        <dbReference type="SAM" id="MobiDB-lite"/>
    </source>
</evidence>
<gene>
    <name evidence="2" type="ORF">GCM10022409_09120</name>
</gene>
<organism evidence="2 3">
    <name type="scientific">Hymenobacter glaciei</name>
    <dbReference type="NCBI Taxonomy" id="877209"/>
    <lineage>
        <taxon>Bacteria</taxon>
        <taxon>Pseudomonadati</taxon>
        <taxon>Bacteroidota</taxon>
        <taxon>Cytophagia</taxon>
        <taxon>Cytophagales</taxon>
        <taxon>Hymenobacteraceae</taxon>
        <taxon>Hymenobacter</taxon>
    </lineage>
</organism>
<accession>A0ABP7TJY6</accession>